<sequence length="78" mass="9594">MRNKFLDLLWKCKPLFKLYVFLDYLFVVKRIPKTILLGKDRYFLKVNGDTLYFNPYNMLHYSIYDNIEYMSKPKKLIT</sequence>
<name>A0AAI8C5H1_9FLAO</name>
<dbReference type="KEGG" id="mod:AS202_10350"/>
<dbReference type="EMBL" id="CP013690">
    <property type="protein sequence ID" value="ALU26528.1"/>
    <property type="molecule type" value="Genomic_DNA"/>
</dbReference>
<evidence type="ECO:0000313" key="1">
    <source>
        <dbReference type="EMBL" id="ALU26528.1"/>
    </source>
</evidence>
<reference evidence="1 2" key="1">
    <citation type="journal article" date="2016" name="J. Zhejiang Univ. Sci. B">
        <title>Antibiotic resistance mechanisms of Myroides sp.</title>
        <authorList>
            <person name="Hu S."/>
            <person name="Yuan S."/>
            <person name="Qu H."/>
            <person name="Jiang T."/>
            <person name="Zhou Y."/>
            <person name="Wang M."/>
            <person name="Ming D."/>
        </authorList>
    </citation>
    <scope>NUCLEOTIDE SEQUENCE [LARGE SCALE GENOMIC DNA]</scope>
    <source>
        <strain evidence="1 2">PR63039</strain>
    </source>
</reference>
<dbReference type="Proteomes" id="UP000069030">
    <property type="component" value="Chromosome"/>
</dbReference>
<evidence type="ECO:0000313" key="2">
    <source>
        <dbReference type="Proteomes" id="UP000069030"/>
    </source>
</evidence>
<accession>A0AAI8C5H1</accession>
<proteinExistence type="predicted"/>
<protein>
    <submittedName>
        <fullName evidence="1">Uncharacterized protein</fullName>
    </submittedName>
</protein>
<dbReference type="AlphaFoldDB" id="A0AAI8C5H1"/>
<organism evidence="1 2">
    <name type="scientific">Myroides odoratimimus</name>
    <dbReference type="NCBI Taxonomy" id="76832"/>
    <lineage>
        <taxon>Bacteria</taxon>
        <taxon>Pseudomonadati</taxon>
        <taxon>Bacteroidota</taxon>
        <taxon>Flavobacteriia</taxon>
        <taxon>Flavobacteriales</taxon>
        <taxon>Flavobacteriaceae</taxon>
        <taxon>Myroides</taxon>
    </lineage>
</organism>
<gene>
    <name evidence="1" type="ORF">AS202_10350</name>
</gene>